<gene>
    <name evidence="3" type="ORF">X474_25680</name>
</gene>
<dbReference type="FunCoup" id="A0A0D2HKE7">
    <property type="interactions" value="42"/>
</dbReference>
<proteinExistence type="predicted"/>
<dbReference type="OrthoDB" id="5405545at2"/>
<reference evidence="3 4" key="1">
    <citation type="submission" date="2013-11" db="EMBL/GenBank/DDBJ databases">
        <title>Metagenomic analysis of a methanogenic consortium involved in long chain n-alkane degradation.</title>
        <authorList>
            <person name="Davidova I.A."/>
            <person name="Callaghan A.V."/>
            <person name="Wawrik B."/>
            <person name="Pruitt S."/>
            <person name="Marks C."/>
            <person name="Duncan K.E."/>
            <person name="Suflita J.M."/>
        </authorList>
    </citation>
    <scope>NUCLEOTIDE SEQUENCE [LARGE SCALE GENOMIC DNA]</scope>
    <source>
        <strain evidence="3 4">SPR</strain>
    </source>
</reference>
<feature type="domain" description="Methyltransferase" evidence="2">
    <location>
        <begin position="62"/>
        <end position="174"/>
    </location>
</feature>
<dbReference type="GO" id="GO:0032259">
    <property type="term" value="P:methylation"/>
    <property type="evidence" value="ECO:0007669"/>
    <property type="project" value="UniProtKB-KW"/>
</dbReference>
<dbReference type="Gene3D" id="3.40.50.150">
    <property type="entry name" value="Vaccinia Virus protein VP39"/>
    <property type="match status" value="1"/>
</dbReference>
<dbReference type="EMBL" id="AZAC01000067">
    <property type="protein sequence ID" value="KIX11108.1"/>
    <property type="molecule type" value="Genomic_DNA"/>
</dbReference>
<sequence>MGSRKKPDTDLFGAMKKEKRMSTNTNQHKCGESPHRRGRGPSSYWMHDPQLVFQKLKLRPGDLVADLGCGPGDYSLEAAREVQPEGHVFALDRWGDALTALTERARENGIHNLEIMEANIVSMLPLGDGTMDLCLISTVLHIFPWPKFDLNLFPEIVRVLKPGGRLAIIECKKEETNWGPPMNLRISPEEMNRGLKPYGFTQINYTDLGKTYMIIFERPGKAIPG</sequence>
<dbReference type="InParanoid" id="A0A0D2HKE7"/>
<dbReference type="RefSeq" id="WP_052515554.1">
    <property type="nucleotide sequence ID" value="NZ_AZAC01000067.1"/>
</dbReference>
<name>A0A0D2HKE7_9BACT</name>
<dbReference type="SUPFAM" id="SSF53335">
    <property type="entry name" value="S-adenosyl-L-methionine-dependent methyltransferases"/>
    <property type="match status" value="1"/>
</dbReference>
<protein>
    <submittedName>
        <fullName evidence="3">UbiE/COQ5 methyltransferase</fullName>
    </submittedName>
</protein>
<dbReference type="GO" id="GO:0008168">
    <property type="term" value="F:methyltransferase activity"/>
    <property type="evidence" value="ECO:0007669"/>
    <property type="project" value="UniProtKB-KW"/>
</dbReference>
<keyword evidence="3" id="KW-0808">Transferase</keyword>
<accession>A0A0D2HKE7</accession>
<evidence type="ECO:0000313" key="4">
    <source>
        <dbReference type="Proteomes" id="UP000032233"/>
    </source>
</evidence>
<dbReference type="Pfam" id="PF13847">
    <property type="entry name" value="Methyltransf_31"/>
    <property type="match status" value="1"/>
</dbReference>
<dbReference type="Proteomes" id="UP000032233">
    <property type="component" value="Unassembled WGS sequence"/>
</dbReference>
<feature type="region of interest" description="Disordered" evidence="1">
    <location>
        <begin position="1"/>
        <end position="40"/>
    </location>
</feature>
<dbReference type="PATRIC" id="fig|1429043.3.peg.5424"/>
<evidence type="ECO:0000256" key="1">
    <source>
        <dbReference type="SAM" id="MobiDB-lite"/>
    </source>
</evidence>
<comment type="caution">
    <text evidence="3">The sequence shown here is derived from an EMBL/GenBank/DDBJ whole genome shotgun (WGS) entry which is preliminary data.</text>
</comment>
<dbReference type="CDD" id="cd02440">
    <property type="entry name" value="AdoMet_MTases"/>
    <property type="match status" value="1"/>
</dbReference>
<dbReference type="InterPro" id="IPR025714">
    <property type="entry name" value="Methyltranfer_dom"/>
</dbReference>
<evidence type="ECO:0000313" key="3">
    <source>
        <dbReference type="EMBL" id="KIX11108.1"/>
    </source>
</evidence>
<organism evidence="3 4">
    <name type="scientific">Dethiosulfatarculus sandiegensis</name>
    <dbReference type="NCBI Taxonomy" id="1429043"/>
    <lineage>
        <taxon>Bacteria</taxon>
        <taxon>Pseudomonadati</taxon>
        <taxon>Thermodesulfobacteriota</taxon>
        <taxon>Desulfarculia</taxon>
        <taxon>Desulfarculales</taxon>
        <taxon>Desulfarculaceae</taxon>
        <taxon>Dethiosulfatarculus</taxon>
    </lineage>
</organism>
<keyword evidence="3" id="KW-0489">Methyltransferase</keyword>
<dbReference type="AlphaFoldDB" id="A0A0D2HKE7"/>
<dbReference type="PANTHER" id="PTHR43861">
    <property type="entry name" value="TRANS-ACONITATE 2-METHYLTRANSFERASE-RELATED"/>
    <property type="match status" value="1"/>
</dbReference>
<dbReference type="STRING" id="1429043.X474_25680"/>
<dbReference type="InterPro" id="IPR029063">
    <property type="entry name" value="SAM-dependent_MTases_sf"/>
</dbReference>
<keyword evidence="4" id="KW-1185">Reference proteome</keyword>
<dbReference type="PANTHER" id="PTHR43861:SF1">
    <property type="entry name" value="TRANS-ACONITATE 2-METHYLTRANSFERASE"/>
    <property type="match status" value="1"/>
</dbReference>
<evidence type="ECO:0000259" key="2">
    <source>
        <dbReference type="Pfam" id="PF13847"/>
    </source>
</evidence>